<evidence type="ECO:0000256" key="6">
    <source>
        <dbReference type="SAM" id="SignalP"/>
    </source>
</evidence>
<keyword evidence="6" id="KW-0732">Signal</keyword>
<evidence type="ECO:0000313" key="8">
    <source>
        <dbReference type="EMBL" id="KAL0577509.1"/>
    </source>
</evidence>
<comment type="similarity">
    <text evidence="2">Belongs to the GMC oxidoreductase family.</text>
</comment>
<proteinExistence type="inferred from homology"/>
<gene>
    <name evidence="8" type="ORF">V5O48_004495</name>
</gene>
<dbReference type="Gene3D" id="3.30.560.10">
    <property type="entry name" value="Glucose Oxidase, domain 3"/>
    <property type="match status" value="1"/>
</dbReference>
<dbReference type="PANTHER" id="PTHR11552:SF147">
    <property type="entry name" value="CHOLINE DEHYDROGENASE, MITOCHONDRIAL"/>
    <property type="match status" value="1"/>
</dbReference>
<keyword evidence="4" id="KW-0274">FAD</keyword>
<dbReference type="InterPro" id="IPR027424">
    <property type="entry name" value="Glucose_Oxidase_domain_2"/>
</dbReference>
<dbReference type="InterPro" id="IPR012132">
    <property type="entry name" value="GMC_OxRdtase"/>
</dbReference>
<evidence type="ECO:0000313" key="9">
    <source>
        <dbReference type="Proteomes" id="UP001465976"/>
    </source>
</evidence>
<dbReference type="PANTHER" id="PTHR11552">
    <property type="entry name" value="GLUCOSE-METHANOL-CHOLINE GMC OXIDOREDUCTASE"/>
    <property type="match status" value="1"/>
</dbReference>
<comment type="cofactor">
    <cofactor evidence="1">
        <name>FAD</name>
        <dbReference type="ChEBI" id="CHEBI:57692"/>
    </cofactor>
</comment>
<feature type="domain" description="Glucose-methanol-choline oxidoreductase N-terminal" evidence="7">
    <location>
        <begin position="309"/>
        <end position="323"/>
    </location>
</feature>
<dbReference type="PIRSF" id="PIRSF000137">
    <property type="entry name" value="Alcohol_oxidase"/>
    <property type="match status" value="1"/>
</dbReference>
<evidence type="ECO:0000256" key="2">
    <source>
        <dbReference type="ARBA" id="ARBA00010790"/>
    </source>
</evidence>
<feature type="chain" id="PRO_5047364644" description="Glucose-methanol-choline oxidoreductase N-terminal domain-containing protein" evidence="6">
    <location>
        <begin position="19"/>
        <end position="575"/>
    </location>
</feature>
<organism evidence="8 9">
    <name type="scientific">Marasmius crinis-equi</name>
    <dbReference type="NCBI Taxonomy" id="585013"/>
    <lineage>
        <taxon>Eukaryota</taxon>
        <taxon>Fungi</taxon>
        <taxon>Dikarya</taxon>
        <taxon>Basidiomycota</taxon>
        <taxon>Agaricomycotina</taxon>
        <taxon>Agaricomycetes</taxon>
        <taxon>Agaricomycetidae</taxon>
        <taxon>Agaricales</taxon>
        <taxon>Marasmiineae</taxon>
        <taxon>Marasmiaceae</taxon>
        <taxon>Marasmius</taxon>
    </lineage>
</organism>
<name>A0ABR3FPY5_9AGAR</name>
<dbReference type="EMBL" id="JBAHYK010000152">
    <property type="protein sequence ID" value="KAL0577509.1"/>
    <property type="molecule type" value="Genomic_DNA"/>
</dbReference>
<dbReference type="Pfam" id="PF05199">
    <property type="entry name" value="GMC_oxred_C"/>
    <property type="match status" value="1"/>
</dbReference>
<dbReference type="Proteomes" id="UP001465976">
    <property type="component" value="Unassembled WGS sequence"/>
</dbReference>
<keyword evidence="9" id="KW-1185">Reference proteome</keyword>
<sequence>MRVYWLFTVLSWASLCTSELLDNIDALGSLEYDFVVVGGGTAGNVIANRLTEIPKTSVLVLEAGGSNENNLNLEVPTFCTRNLLPNSPTDWNYTTTAIPGLNNRSVPYPRGYVLGGSSSVNFMLYTRGSAEDFDRYATITEDPGWSWDSLQPYIRKNEHFGEPVDHHNITGEFEPSAHGFHGINTVTLTGFPWPVEDRLIQTSVEQPEKFPFNVDMNSGNELGIGYSQWTIKDGARSSSATSYLAPEFLRRPNLNVLLNARVKRLTQTGHKSFHGVEFSVQGLVIAYLPGRAGSTYRVTARKEIILSAGSVNTPQILMLSGIGDSSELSSLGIEPVHDLPSVGKNLTDHPVLPLSWLVNSTETLETAARNATLLAEQLKQWNETRTGPLVDGLFMRVGWFRLSENATIFDEFTDPAAGPNSPHIELIPEVSGEVTLNSTDPFAQPNINPNFFDSDFDLFAMKEAVKLARDFVSSPAWDDYIISATNNATTDTELELLVRNSSVPIYHPVSTAAMSPKGASWGVVDPDLRVKGVEGIRVVDASIFPVIPAAHTQAPTYIIAERAADLIKQAWSGKH</sequence>
<dbReference type="Gene3D" id="4.10.450.10">
    <property type="entry name" value="Glucose Oxidase, domain 2"/>
    <property type="match status" value="1"/>
</dbReference>
<dbReference type="Gene3D" id="3.50.50.60">
    <property type="entry name" value="FAD/NAD(P)-binding domain"/>
    <property type="match status" value="1"/>
</dbReference>
<dbReference type="Pfam" id="PF00732">
    <property type="entry name" value="GMC_oxred_N"/>
    <property type="match status" value="1"/>
</dbReference>
<dbReference type="SUPFAM" id="SSF54373">
    <property type="entry name" value="FAD-linked reductases, C-terminal domain"/>
    <property type="match status" value="1"/>
</dbReference>
<accession>A0ABR3FPY5</accession>
<evidence type="ECO:0000256" key="4">
    <source>
        <dbReference type="ARBA" id="ARBA00022827"/>
    </source>
</evidence>
<feature type="signal peptide" evidence="6">
    <location>
        <begin position="1"/>
        <end position="18"/>
    </location>
</feature>
<dbReference type="InterPro" id="IPR007867">
    <property type="entry name" value="GMC_OxRtase_C"/>
</dbReference>
<protein>
    <recommendedName>
        <fullName evidence="7">Glucose-methanol-choline oxidoreductase N-terminal domain-containing protein</fullName>
    </recommendedName>
</protein>
<dbReference type="PROSITE" id="PS00624">
    <property type="entry name" value="GMC_OXRED_2"/>
    <property type="match status" value="1"/>
</dbReference>
<evidence type="ECO:0000256" key="1">
    <source>
        <dbReference type="ARBA" id="ARBA00001974"/>
    </source>
</evidence>
<dbReference type="SUPFAM" id="SSF51905">
    <property type="entry name" value="FAD/NAD(P)-binding domain"/>
    <property type="match status" value="1"/>
</dbReference>
<evidence type="ECO:0000259" key="7">
    <source>
        <dbReference type="PROSITE" id="PS00624"/>
    </source>
</evidence>
<evidence type="ECO:0000256" key="3">
    <source>
        <dbReference type="ARBA" id="ARBA00022630"/>
    </source>
</evidence>
<evidence type="ECO:0000256" key="5">
    <source>
        <dbReference type="ARBA" id="ARBA00023002"/>
    </source>
</evidence>
<dbReference type="InterPro" id="IPR000172">
    <property type="entry name" value="GMC_OxRdtase_N"/>
</dbReference>
<keyword evidence="3" id="KW-0285">Flavoprotein</keyword>
<reference evidence="8 9" key="1">
    <citation type="submission" date="2024-02" db="EMBL/GenBank/DDBJ databases">
        <title>A draft genome for the cacao thread blight pathogen Marasmius crinis-equi.</title>
        <authorList>
            <person name="Cohen S.P."/>
            <person name="Baruah I.K."/>
            <person name="Amoako-Attah I."/>
            <person name="Bukari Y."/>
            <person name="Meinhardt L.W."/>
            <person name="Bailey B.A."/>
        </authorList>
    </citation>
    <scope>NUCLEOTIDE SEQUENCE [LARGE SCALE GENOMIC DNA]</scope>
    <source>
        <strain evidence="8 9">GH-76</strain>
    </source>
</reference>
<dbReference type="InterPro" id="IPR036188">
    <property type="entry name" value="FAD/NAD-bd_sf"/>
</dbReference>
<comment type="caution">
    <text evidence="8">The sequence shown here is derived from an EMBL/GenBank/DDBJ whole genome shotgun (WGS) entry which is preliminary data.</text>
</comment>
<keyword evidence="5" id="KW-0560">Oxidoreductase</keyword>